<feature type="transmembrane region" description="Helical" evidence="5">
    <location>
        <begin position="85"/>
        <end position="110"/>
    </location>
</feature>
<dbReference type="PROSITE" id="PS00216">
    <property type="entry name" value="SUGAR_TRANSPORT_1"/>
    <property type="match status" value="1"/>
</dbReference>
<feature type="transmembrane region" description="Helical" evidence="5">
    <location>
        <begin position="39"/>
        <end position="64"/>
    </location>
</feature>
<feature type="transmembrane region" description="Helical" evidence="5">
    <location>
        <begin position="16"/>
        <end position="33"/>
    </location>
</feature>
<dbReference type="PROSITE" id="PS50850">
    <property type="entry name" value="MFS"/>
    <property type="match status" value="1"/>
</dbReference>
<dbReference type="InterPro" id="IPR020846">
    <property type="entry name" value="MFS_dom"/>
</dbReference>
<feature type="domain" description="Major facilitator superfamily (MFS) profile" evidence="6">
    <location>
        <begin position="1"/>
        <end position="366"/>
    </location>
</feature>
<feature type="transmembrane region" description="Helical" evidence="5">
    <location>
        <begin position="344"/>
        <end position="362"/>
    </location>
</feature>
<comment type="subcellular location">
    <subcellularLocation>
        <location evidence="1">Membrane</location>
        <topology evidence="1">Multi-pass membrane protein</topology>
    </subcellularLocation>
</comment>
<dbReference type="Pfam" id="PF07690">
    <property type="entry name" value="MFS_1"/>
    <property type="match status" value="1"/>
</dbReference>
<evidence type="ECO:0000256" key="1">
    <source>
        <dbReference type="ARBA" id="ARBA00004141"/>
    </source>
</evidence>
<dbReference type="InterPro" id="IPR005829">
    <property type="entry name" value="Sugar_transporter_CS"/>
</dbReference>
<dbReference type="EMBL" id="CAUYUE010000008">
    <property type="protein sequence ID" value="CAK0783592.1"/>
    <property type="molecule type" value="Genomic_DNA"/>
</dbReference>
<feature type="transmembrane region" description="Helical" evidence="5">
    <location>
        <begin position="130"/>
        <end position="149"/>
    </location>
</feature>
<evidence type="ECO:0000256" key="4">
    <source>
        <dbReference type="ARBA" id="ARBA00023136"/>
    </source>
</evidence>
<dbReference type="Proteomes" id="UP001314263">
    <property type="component" value="Unassembled WGS sequence"/>
</dbReference>
<evidence type="ECO:0000313" key="7">
    <source>
        <dbReference type="EMBL" id="CAK0783592.1"/>
    </source>
</evidence>
<dbReference type="InterPro" id="IPR036259">
    <property type="entry name" value="MFS_trans_sf"/>
</dbReference>
<dbReference type="PANTHER" id="PTHR24064">
    <property type="entry name" value="SOLUTE CARRIER FAMILY 22 MEMBER"/>
    <property type="match status" value="1"/>
</dbReference>
<dbReference type="SUPFAM" id="SSF103473">
    <property type="entry name" value="MFS general substrate transporter"/>
    <property type="match status" value="1"/>
</dbReference>
<feature type="transmembrane region" description="Helical" evidence="5">
    <location>
        <begin position="221"/>
        <end position="240"/>
    </location>
</feature>
<dbReference type="InterPro" id="IPR011701">
    <property type="entry name" value="MFS"/>
</dbReference>
<keyword evidence="8" id="KW-1185">Reference proteome</keyword>
<evidence type="ECO:0000256" key="2">
    <source>
        <dbReference type="ARBA" id="ARBA00022692"/>
    </source>
</evidence>
<keyword evidence="3 5" id="KW-1133">Transmembrane helix</keyword>
<feature type="transmembrane region" description="Helical" evidence="5">
    <location>
        <begin position="284"/>
        <end position="304"/>
    </location>
</feature>
<proteinExistence type="predicted"/>
<evidence type="ECO:0000256" key="3">
    <source>
        <dbReference type="ARBA" id="ARBA00022989"/>
    </source>
</evidence>
<organism evidence="7 8">
    <name type="scientific">Coccomyxa viridis</name>
    <dbReference type="NCBI Taxonomy" id="1274662"/>
    <lineage>
        <taxon>Eukaryota</taxon>
        <taxon>Viridiplantae</taxon>
        <taxon>Chlorophyta</taxon>
        <taxon>core chlorophytes</taxon>
        <taxon>Trebouxiophyceae</taxon>
        <taxon>Trebouxiophyceae incertae sedis</taxon>
        <taxon>Coccomyxaceae</taxon>
        <taxon>Coccomyxa</taxon>
    </lineage>
</organism>
<comment type="caution">
    <text evidence="7">The sequence shown here is derived from an EMBL/GenBank/DDBJ whole genome shotgun (WGS) entry which is preliminary data.</text>
</comment>
<name>A0AAV1IA75_9CHLO</name>
<gene>
    <name evidence="7" type="ORF">CVIRNUC_006791</name>
</gene>
<reference evidence="7 8" key="1">
    <citation type="submission" date="2023-10" db="EMBL/GenBank/DDBJ databases">
        <authorList>
            <person name="Maclean D."/>
            <person name="Macfadyen A."/>
        </authorList>
    </citation>
    <scope>NUCLEOTIDE SEQUENCE [LARGE SCALE GENOMIC DNA]</scope>
</reference>
<keyword evidence="2 5" id="KW-0812">Transmembrane</keyword>
<dbReference type="Gene3D" id="1.20.1250.20">
    <property type="entry name" value="MFS general substrate transporter like domains"/>
    <property type="match status" value="1"/>
</dbReference>
<feature type="transmembrane region" description="Helical" evidence="5">
    <location>
        <begin position="252"/>
        <end position="272"/>
    </location>
</feature>
<evidence type="ECO:0000313" key="8">
    <source>
        <dbReference type="Proteomes" id="UP001314263"/>
    </source>
</evidence>
<protein>
    <recommendedName>
        <fullName evidence="6">Major facilitator superfamily (MFS) profile domain-containing protein</fullName>
    </recommendedName>
</protein>
<dbReference type="GO" id="GO:0016020">
    <property type="term" value="C:membrane"/>
    <property type="evidence" value="ECO:0007669"/>
    <property type="project" value="UniProtKB-SubCell"/>
</dbReference>
<sequence>MLSVGFIADRIGRKRGSIMTASIMFVGAVLLTASDAPTINGLFLMFVIVQAIYGVGVGGEYPVASSSASERANSFKSLRNFRGRTVVLVFSNQGLGNLVNTAIILALMAITGQHGPKYSARAIEIVWRVQYAIITAVIGFMLLWRIFGLKENPHFRKRSGQASGFGGRKMNVLLGHFSSRIWASSITWFVNDFAFYGNKLFQGVFIKIINPHANLIQVLEWTLLNSFIAYLGYLLAAYHIDKPWMGRMRLQSLGFLMSFILFICCGAAYHQLIHPANIHWFQALYYLASFFAQYGPNCTTWLIAGELIPTDARAMAHGWAAAVGKVGAIVAGVVLGQISDQNKFIVSAITGLVGFVITFIFVPDTTSLDLMQLDLYWDKLMAGNGQDYHGEAVNPKNLSLWERMLGRGKLYDLAAHAAQLKGVEMTNTGHGNGNAEGINKSMA</sequence>
<accession>A0AAV1IA75</accession>
<dbReference type="GO" id="GO:0022857">
    <property type="term" value="F:transmembrane transporter activity"/>
    <property type="evidence" value="ECO:0007669"/>
    <property type="project" value="InterPro"/>
</dbReference>
<evidence type="ECO:0000259" key="6">
    <source>
        <dbReference type="PROSITE" id="PS50850"/>
    </source>
</evidence>
<keyword evidence="4 5" id="KW-0472">Membrane</keyword>
<feature type="transmembrane region" description="Helical" evidence="5">
    <location>
        <begin position="316"/>
        <end position="338"/>
    </location>
</feature>
<evidence type="ECO:0000256" key="5">
    <source>
        <dbReference type="SAM" id="Phobius"/>
    </source>
</evidence>
<dbReference type="AlphaFoldDB" id="A0AAV1IA75"/>